<protein>
    <submittedName>
        <fullName evidence="3">NDST3 sulfotransferase</fullName>
    </submittedName>
</protein>
<sequence length="70" mass="8427">NPCDDKRHRDIWSKEKTCDRLPKFLVVGPQKTGKFSLYFNKVCYVNSPSPKTFEEVQFFNRNNYHRGIDW</sequence>
<dbReference type="AlphaFoldDB" id="A0A851D1N3"/>
<dbReference type="GO" id="GO:0005794">
    <property type="term" value="C:Golgi apparatus"/>
    <property type="evidence" value="ECO:0007669"/>
    <property type="project" value="TreeGrafter"/>
</dbReference>
<evidence type="ECO:0000256" key="2">
    <source>
        <dbReference type="PIRSR" id="PIRSR637359-1"/>
    </source>
</evidence>
<dbReference type="SUPFAM" id="SSF52540">
    <property type="entry name" value="P-loop containing nucleoside triphosphate hydrolases"/>
    <property type="match status" value="1"/>
</dbReference>
<keyword evidence="1 3" id="KW-0808">Transferase</keyword>
<comment type="caution">
    <text evidence="3">The sequence shown here is derived from an EMBL/GenBank/DDBJ whole genome shotgun (WGS) entry which is preliminary data.</text>
</comment>
<evidence type="ECO:0000313" key="3">
    <source>
        <dbReference type="EMBL" id="NWI62638.1"/>
    </source>
</evidence>
<dbReference type="EMBL" id="WEIS01007060">
    <property type="protein sequence ID" value="NWI62638.1"/>
    <property type="molecule type" value="Genomic_DNA"/>
</dbReference>
<keyword evidence="4" id="KW-1185">Reference proteome</keyword>
<dbReference type="InterPro" id="IPR027417">
    <property type="entry name" value="P-loop_NTPase"/>
</dbReference>
<dbReference type="GO" id="GO:0015016">
    <property type="term" value="F:heparan sulfate N-sulfotransferase activity"/>
    <property type="evidence" value="ECO:0007669"/>
    <property type="project" value="TreeGrafter"/>
</dbReference>
<dbReference type="Proteomes" id="UP000660247">
    <property type="component" value="Unassembled WGS sequence"/>
</dbReference>
<name>A0A851D1N3_TODME</name>
<organism evidence="3 4">
    <name type="scientific">Todus mexicanus</name>
    <name type="common">Puerto Rican tody</name>
    <dbReference type="NCBI Taxonomy" id="135184"/>
    <lineage>
        <taxon>Eukaryota</taxon>
        <taxon>Metazoa</taxon>
        <taxon>Chordata</taxon>
        <taxon>Craniata</taxon>
        <taxon>Vertebrata</taxon>
        <taxon>Euteleostomi</taxon>
        <taxon>Archelosauria</taxon>
        <taxon>Archosauria</taxon>
        <taxon>Dinosauria</taxon>
        <taxon>Saurischia</taxon>
        <taxon>Theropoda</taxon>
        <taxon>Coelurosauria</taxon>
        <taxon>Aves</taxon>
        <taxon>Neognathae</taxon>
        <taxon>Neoaves</taxon>
        <taxon>Telluraves</taxon>
        <taxon>Coraciimorphae</taxon>
        <taxon>Coraciiformes</taxon>
        <taxon>Todidae</taxon>
        <taxon>Todus</taxon>
    </lineage>
</organism>
<evidence type="ECO:0000256" key="1">
    <source>
        <dbReference type="ARBA" id="ARBA00022679"/>
    </source>
</evidence>
<dbReference type="PANTHER" id="PTHR10605">
    <property type="entry name" value="HEPARAN SULFATE SULFOTRANSFERASE"/>
    <property type="match status" value="1"/>
</dbReference>
<feature type="non-terminal residue" evidence="3">
    <location>
        <position position="70"/>
    </location>
</feature>
<dbReference type="GO" id="GO:0019213">
    <property type="term" value="F:deacetylase activity"/>
    <property type="evidence" value="ECO:0007669"/>
    <property type="project" value="TreeGrafter"/>
</dbReference>
<proteinExistence type="predicted"/>
<feature type="active site" description="For sulfotransferase activity" evidence="2">
    <location>
        <position position="31"/>
    </location>
</feature>
<dbReference type="OrthoDB" id="8958249at2759"/>
<feature type="non-terminal residue" evidence="3">
    <location>
        <position position="1"/>
    </location>
</feature>
<dbReference type="Gene3D" id="3.40.50.300">
    <property type="entry name" value="P-loop containing nucleotide triphosphate hydrolases"/>
    <property type="match status" value="1"/>
</dbReference>
<reference evidence="3" key="1">
    <citation type="submission" date="2019-10" db="EMBL/GenBank/DDBJ databases">
        <title>Bird 10,000 Genomes (B10K) Project - Family phase.</title>
        <authorList>
            <person name="Zhang G."/>
        </authorList>
    </citation>
    <scope>NUCLEOTIDE SEQUENCE</scope>
    <source>
        <strain evidence="3">B10K-DU-002-69</strain>
        <tissue evidence="3">Muscle</tissue>
    </source>
</reference>
<dbReference type="InterPro" id="IPR037359">
    <property type="entry name" value="NST/OST"/>
</dbReference>
<gene>
    <name evidence="3" type="primary">Ndst3</name>
    <name evidence="3" type="ORF">TODMEX_R02649</name>
</gene>
<dbReference type="PANTHER" id="PTHR10605:SF29">
    <property type="entry name" value="BIFUNCTIONAL HEPARAN SULFATE N-DEACETYLASE_N-SULFOTRANSFERASE 3"/>
    <property type="match status" value="1"/>
</dbReference>
<accession>A0A851D1N3</accession>
<evidence type="ECO:0000313" key="4">
    <source>
        <dbReference type="Proteomes" id="UP000660247"/>
    </source>
</evidence>